<dbReference type="GO" id="GO:0005524">
    <property type="term" value="F:ATP binding"/>
    <property type="evidence" value="ECO:0007669"/>
    <property type="project" value="UniProtKB-UniRule"/>
</dbReference>
<dbReference type="InterPro" id="IPR008925">
    <property type="entry name" value="aa_tRNA-synth_I_cd-bd_sf"/>
</dbReference>
<evidence type="ECO:0000259" key="9">
    <source>
        <dbReference type="Pfam" id="PF00749"/>
    </source>
</evidence>
<dbReference type="InterPro" id="IPR014729">
    <property type="entry name" value="Rossmann-like_a/b/a_fold"/>
</dbReference>
<evidence type="ECO:0000256" key="4">
    <source>
        <dbReference type="ARBA" id="ARBA00022741"/>
    </source>
</evidence>
<dbReference type="InterPro" id="IPR004527">
    <property type="entry name" value="Glu-tRNA-ligase_bac/mito"/>
</dbReference>
<evidence type="ECO:0000259" key="10">
    <source>
        <dbReference type="Pfam" id="PF19269"/>
    </source>
</evidence>
<accession>A0A081BCS2</accession>
<comment type="similarity">
    <text evidence="1 8">Belongs to the class-I aminoacyl-tRNA synthetase family. Glutamate--tRNA ligase type 1 subfamily.</text>
</comment>
<dbReference type="Gene3D" id="1.10.10.350">
    <property type="match status" value="1"/>
</dbReference>
<dbReference type="Gene3D" id="3.40.50.620">
    <property type="entry name" value="HUPs"/>
    <property type="match status" value="1"/>
</dbReference>
<evidence type="ECO:0000256" key="8">
    <source>
        <dbReference type="HAMAP-Rule" id="MF_00022"/>
    </source>
</evidence>
<dbReference type="PROSITE" id="PS00178">
    <property type="entry name" value="AA_TRNA_LIGASE_I"/>
    <property type="match status" value="1"/>
</dbReference>
<keyword evidence="2 8" id="KW-0963">Cytoplasm</keyword>
<comment type="function">
    <text evidence="8">Catalyzes the attachment of glutamate to tRNA(Glu) in a two-step reaction: glutamate is first activated by ATP to form Glu-AMP and then transferred to the acceptor end of tRNA(Glu).</text>
</comment>
<dbReference type="GO" id="GO:0005737">
    <property type="term" value="C:cytoplasm"/>
    <property type="evidence" value="ECO:0007669"/>
    <property type="project" value="UniProtKB-SubCell"/>
</dbReference>
<name>A0A081BCS2_9HYPH</name>
<dbReference type="NCBIfam" id="TIGR00464">
    <property type="entry name" value="gltX_bact"/>
    <property type="match status" value="1"/>
</dbReference>
<evidence type="ECO:0000256" key="3">
    <source>
        <dbReference type="ARBA" id="ARBA00022598"/>
    </source>
</evidence>
<evidence type="ECO:0000256" key="7">
    <source>
        <dbReference type="ARBA" id="ARBA00023146"/>
    </source>
</evidence>
<dbReference type="SUPFAM" id="SSF52374">
    <property type="entry name" value="Nucleotidylyl transferase"/>
    <property type="match status" value="1"/>
</dbReference>
<gene>
    <name evidence="8" type="primary">gltX</name>
    <name evidence="11" type="ORF">M2A_2339</name>
</gene>
<feature type="binding site" evidence="8">
    <location>
        <position position="243"/>
    </location>
    <ligand>
        <name>ATP</name>
        <dbReference type="ChEBI" id="CHEBI:30616"/>
    </ligand>
</feature>
<dbReference type="InterPro" id="IPR000924">
    <property type="entry name" value="Glu/Gln-tRNA-synth"/>
</dbReference>
<dbReference type="HAMAP" id="MF_00022">
    <property type="entry name" value="Glu_tRNA_synth_type1"/>
    <property type="match status" value="1"/>
</dbReference>
<evidence type="ECO:0000256" key="5">
    <source>
        <dbReference type="ARBA" id="ARBA00022840"/>
    </source>
</evidence>
<feature type="domain" description="Aminoacyl-tRNA synthetase class I anticodon-binding" evidence="10">
    <location>
        <begin position="372"/>
        <end position="443"/>
    </location>
</feature>
<dbReference type="PANTHER" id="PTHR43311">
    <property type="entry name" value="GLUTAMATE--TRNA LIGASE"/>
    <property type="match status" value="1"/>
</dbReference>
<dbReference type="AlphaFoldDB" id="A0A081BCS2"/>
<evidence type="ECO:0000256" key="6">
    <source>
        <dbReference type="ARBA" id="ARBA00022917"/>
    </source>
</evidence>
<comment type="caution">
    <text evidence="11">The sequence shown here is derived from an EMBL/GenBank/DDBJ whole genome shotgun (WGS) entry which is preliminary data.</text>
</comment>
<dbReference type="EMBL" id="BBIO01000012">
    <property type="protein sequence ID" value="GAK45840.1"/>
    <property type="molecule type" value="Genomic_DNA"/>
</dbReference>
<dbReference type="InterPro" id="IPR049940">
    <property type="entry name" value="GluQ/Sye"/>
</dbReference>
<protein>
    <recommendedName>
        <fullName evidence="8">Glutamate--tRNA ligase</fullName>
        <ecNumber evidence="8">6.1.1.17</ecNumber>
    </recommendedName>
    <alternativeName>
        <fullName evidence="8">Glutamyl-tRNA synthetase</fullName>
        <shortName evidence="8">GluRS</shortName>
    </alternativeName>
</protein>
<dbReference type="eggNOG" id="COG0008">
    <property type="taxonomic scope" value="Bacteria"/>
</dbReference>
<keyword evidence="12" id="KW-1185">Reference proteome</keyword>
<sequence>MTVTVRFAPSPTGKLHIGNGRAAVLNWLYAKSQGGTFILRLDDTDRERSTEEYANAIQADLAWLGLAHDALHRQSERFARYDEAAKKLKAAGRLYPCYETPEELDRKRKRQLARGLPPVYDRAALELSDEEKAALEAEGRKPHWRFKLEPKTVGWDDLILGPVKVDCTSLSDPVLIRADGTYLYTLPSVVDDIEFGVTDIIRGDDHTTNTGAQMQIFEALGASLPRCGHHSMLIGPDGKPLSKRLLGDYTLEAVREKGFEPMAVNCLLALMGTAEAAEPVRALDELAARFDLSKLGRGQVRFDPQDLERVNAAILHITPFKDVEARLAERGMASEAFWEAVRPNLTLFDGAAEWWHVIEGPVEPVIEAEDAAFIEAALAALPPEPWDAGTWKAWTDGLKAATGRKGKGLFMPLRLALTGLRHGPELANLLPLIGAERAKARLSGKN</sequence>
<keyword evidence="5 8" id="KW-0067">ATP-binding</keyword>
<comment type="subunit">
    <text evidence="8">Monomer.</text>
</comment>
<evidence type="ECO:0000313" key="12">
    <source>
        <dbReference type="Proteomes" id="UP000028702"/>
    </source>
</evidence>
<evidence type="ECO:0000256" key="1">
    <source>
        <dbReference type="ARBA" id="ARBA00007894"/>
    </source>
</evidence>
<dbReference type="GO" id="GO:0004818">
    <property type="term" value="F:glutamate-tRNA ligase activity"/>
    <property type="evidence" value="ECO:0007669"/>
    <property type="project" value="UniProtKB-UniRule"/>
</dbReference>
<comment type="catalytic activity">
    <reaction evidence="8">
        <text>tRNA(Glu) + L-glutamate + ATP = L-glutamyl-tRNA(Glu) + AMP + diphosphate</text>
        <dbReference type="Rhea" id="RHEA:23540"/>
        <dbReference type="Rhea" id="RHEA-COMP:9663"/>
        <dbReference type="Rhea" id="RHEA-COMP:9680"/>
        <dbReference type="ChEBI" id="CHEBI:29985"/>
        <dbReference type="ChEBI" id="CHEBI:30616"/>
        <dbReference type="ChEBI" id="CHEBI:33019"/>
        <dbReference type="ChEBI" id="CHEBI:78442"/>
        <dbReference type="ChEBI" id="CHEBI:78520"/>
        <dbReference type="ChEBI" id="CHEBI:456215"/>
        <dbReference type="EC" id="6.1.1.17"/>
    </reaction>
</comment>
<dbReference type="Proteomes" id="UP000028702">
    <property type="component" value="Unassembled WGS sequence"/>
</dbReference>
<dbReference type="STRING" id="1333998.M2A_2339"/>
<dbReference type="PANTHER" id="PTHR43311:SF2">
    <property type="entry name" value="GLUTAMATE--TRNA LIGASE, MITOCHONDRIAL-RELATED"/>
    <property type="match status" value="1"/>
</dbReference>
<dbReference type="InterPro" id="IPR020751">
    <property type="entry name" value="aa-tRNA-synth_I_codon-bd_sub2"/>
</dbReference>
<dbReference type="InterPro" id="IPR045462">
    <property type="entry name" value="aa-tRNA-synth_I_cd-bd"/>
</dbReference>
<comment type="subcellular location">
    <subcellularLocation>
        <location evidence="8">Cytoplasm</location>
    </subcellularLocation>
</comment>
<reference evidence="11 12" key="1">
    <citation type="submission" date="2014-07" db="EMBL/GenBank/DDBJ databases">
        <title>Tepidicaulis marinum gen. nov., sp. nov., a novel marine bacterium denitrifying nitrate to nitrous oxide strictly under microaerobic conditions.</title>
        <authorList>
            <person name="Takeuchi M."/>
            <person name="Yamagishi T."/>
            <person name="Kamagata Y."/>
            <person name="Oshima K."/>
            <person name="Hattori M."/>
            <person name="Katayama T."/>
            <person name="Hanada S."/>
            <person name="Tamaki H."/>
            <person name="Marumo K."/>
            <person name="Maeda H."/>
            <person name="Nedachi M."/>
            <person name="Iwasaki W."/>
            <person name="Suwa Y."/>
            <person name="Sakata S."/>
        </authorList>
    </citation>
    <scope>NUCLEOTIDE SEQUENCE [LARGE SCALE GENOMIC DNA]</scope>
    <source>
        <strain evidence="11 12">MA2</strain>
    </source>
</reference>
<proteinExistence type="inferred from homology"/>
<comment type="caution">
    <text evidence="8">Lacks conserved residue(s) required for the propagation of feature annotation.</text>
</comment>
<feature type="short sequence motif" description="'HIGH' region" evidence="8">
    <location>
        <begin position="9"/>
        <end position="19"/>
    </location>
</feature>
<keyword evidence="7 8" id="KW-0030">Aminoacyl-tRNA synthetase</keyword>
<keyword evidence="3 8" id="KW-0436">Ligase</keyword>
<keyword evidence="6 8" id="KW-0648">Protein biosynthesis</keyword>
<dbReference type="PRINTS" id="PR00987">
    <property type="entry name" value="TRNASYNTHGLU"/>
</dbReference>
<dbReference type="RefSeq" id="WP_045447582.1">
    <property type="nucleotide sequence ID" value="NZ_BBIO01000012.1"/>
</dbReference>
<dbReference type="GO" id="GO:0000049">
    <property type="term" value="F:tRNA binding"/>
    <property type="evidence" value="ECO:0007669"/>
    <property type="project" value="InterPro"/>
</dbReference>
<evidence type="ECO:0000256" key="2">
    <source>
        <dbReference type="ARBA" id="ARBA00022490"/>
    </source>
</evidence>
<feature type="short sequence motif" description="'KMSKS' region" evidence="8">
    <location>
        <begin position="240"/>
        <end position="244"/>
    </location>
</feature>
<keyword evidence="4 8" id="KW-0547">Nucleotide-binding</keyword>
<organism evidence="11 12">
    <name type="scientific">Tepidicaulis marinus</name>
    <dbReference type="NCBI Taxonomy" id="1333998"/>
    <lineage>
        <taxon>Bacteria</taxon>
        <taxon>Pseudomonadati</taxon>
        <taxon>Pseudomonadota</taxon>
        <taxon>Alphaproteobacteria</taxon>
        <taxon>Hyphomicrobiales</taxon>
        <taxon>Parvibaculaceae</taxon>
        <taxon>Tepidicaulis</taxon>
    </lineage>
</organism>
<dbReference type="Pfam" id="PF19269">
    <property type="entry name" value="Anticodon_2"/>
    <property type="match status" value="1"/>
</dbReference>
<dbReference type="Pfam" id="PF00749">
    <property type="entry name" value="tRNA-synt_1c"/>
    <property type="match status" value="1"/>
</dbReference>
<dbReference type="EC" id="6.1.1.17" evidence="8"/>
<feature type="domain" description="Glutamyl/glutaminyl-tRNA synthetase class Ib catalytic" evidence="9">
    <location>
        <begin position="3"/>
        <end position="307"/>
    </location>
</feature>
<evidence type="ECO:0000313" key="11">
    <source>
        <dbReference type="EMBL" id="GAK45840.1"/>
    </source>
</evidence>
<dbReference type="SUPFAM" id="SSF48163">
    <property type="entry name" value="An anticodon-binding domain of class I aminoacyl-tRNA synthetases"/>
    <property type="match status" value="1"/>
</dbReference>
<dbReference type="InterPro" id="IPR020058">
    <property type="entry name" value="Glu/Gln-tRNA-synth_Ib_cat-dom"/>
</dbReference>
<dbReference type="GO" id="GO:0006424">
    <property type="term" value="P:glutamyl-tRNA aminoacylation"/>
    <property type="evidence" value="ECO:0007669"/>
    <property type="project" value="UniProtKB-UniRule"/>
</dbReference>
<dbReference type="InterPro" id="IPR001412">
    <property type="entry name" value="aa-tRNA-synth_I_CS"/>
</dbReference>